<evidence type="ECO:0000256" key="1">
    <source>
        <dbReference type="SAM" id="Phobius"/>
    </source>
</evidence>
<proteinExistence type="predicted"/>
<feature type="transmembrane region" description="Helical" evidence="1">
    <location>
        <begin position="115"/>
        <end position="132"/>
    </location>
</feature>
<reference evidence="2 3" key="1">
    <citation type="submission" date="2019-03" db="EMBL/GenBank/DDBJ databases">
        <title>Genomic Encyclopedia of Type Strains, Phase IV (KMG-IV): sequencing the most valuable type-strain genomes for metagenomic binning, comparative biology and taxonomic classification.</title>
        <authorList>
            <person name="Goeker M."/>
        </authorList>
    </citation>
    <scope>NUCLEOTIDE SEQUENCE [LARGE SCALE GENOMIC DNA]</scope>
    <source>
        <strain evidence="2 3">DSM 11170</strain>
    </source>
</reference>
<accession>A0A4R2RJY3</accession>
<evidence type="ECO:0000313" key="2">
    <source>
        <dbReference type="EMBL" id="TCP64182.1"/>
    </source>
</evidence>
<keyword evidence="1" id="KW-1133">Transmembrane helix</keyword>
<evidence type="ECO:0000313" key="3">
    <source>
        <dbReference type="Proteomes" id="UP000294813"/>
    </source>
</evidence>
<gene>
    <name evidence="2" type="ORF">EDD73_11134</name>
</gene>
<dbReference type="OrthoDB" id="291892at2"/>
<feature type="transmembrane region" description="Helical" evidence="1">
    <location>
        <begin position="152"/>
        <end position="174"/>
    </location>
</feature>
<keyword evidence="1" id="KW-0472">Membrane</keyword>
<dbReference type="EMBL" id="SLXT01000011">
    <property type="protein sequence ID" value="TCP64182.1"/>
    <property type="molecule type" value="Genomic_DNA"/>
</dbReference>
<dbReference type="Proteomes" id="UP000294813">
    <property type="component" value="Unassembled WGS sequence"/>
</dbReference>
<name>A0A4R2RJY3_9FIRM</name>
<dbReference type="AlphaFoldDB" id="A0A4R2RJY3"/>
<keyword evidence="1" id="KW-0812">Transmembrane</keyword>
<protein>
    <submittedName>
        <fullName evidence="2">VanZ family protein</fullName>
    </submittedName>
</protein>
<keyword evidence="3" id="KW-1185">Reference proteome</keyword>
<organism evidence="2 3">
    <name type="scientific">Heliophilum fasciatum</name>
    <dbReference type="NCBI Taxonomy" id="35700"/>
    <lineage>
        <taxon>Bacteria</taxon>
        <taxon>Bacillati</taxon>
        <taxon>Bacillota</taxon>
        <taxon>Clostridia</taxon>
        <taxon>Eubacteriales</taxon>
        <taxon>Heliobacteriaceae</taxon>
        <taxon>Heliophilum</taxon>
    </lineage>
</organism>
<feature type="transmembrane region" description="Helical" evidence="1">
    <location>
        <begin position="91"/>
        <end position="108"/>
    </location>
</feature>
<dbReference type="NCBIfam" id="NF037970">
    <property type="entry name" value="vanZ_1"/>
    <property type="match status" value="1"/>
</dbReference>
<sequence>MRHQPYKNQADSEEFYEEVYEEIYDHRRRHRASHRGVLWLGWGMVIFWCAIIFIVTASPEGTPEATRLWLAQTFGIDGSLAYSLNWSFRKLTHLLLFGGLAVLIYFLLRQVKVSGGVAFIVAWLITTIYGAINEWCQLYVPGQDPLVADVILVALGALTVLLTMVFGLQAYCWIKERNSL</sequence>
<feature type="transmembrane region" description="Helical" evidence="1">
    <location>
        <begin position="37"/>
        <end position="57"/>
    </location>
</feature>
<dbReference type="RefSeq" id="WP_131919175.1">
    <property type="nucleotide sequence ID" value="NZ_JAOQNU010000011.1"/>
</dbReference>
<comment type="caution">
    <text evidence="2">The sequence shown here is derived from an EMBL/GenBank/DDBJ whole genome shotgun (WGS) entry which is preliminary data.</text>
</comment>